<keyword evidence="1" id="KW-0378">Hydrolase</keyword>
<dbReference type="GO" id="GO:0006281">
    <property type="term" value="P:DNA repair"/>
    <property type="evidence" value="ECO:0007669"/>
    <property type="project" value="InterPro"/>
</dbReference>
<evidence type="ECO:0000313" key="3">
    <source>
        <dbReference type="EMBL" id="KAJ3261703.1"/>
    </source>
</evidence>
<dbReference type="GO" id="GO:0000400">
    <property type="term" value="F:four-way junction DNA binding"/>
    <property type="evidence" value="ECO:0007669"/>
    <property type="project" value="InterPro"/>
</dbReference>
<dbReference type="PANTHER" id="PTHR28072">
    <property type="entry name" value="CRUCIFORM CUTTING ENDONUCLEASE 1, MITOCHONDRIAL-RELATED"/>
    <property type="match status" value="1"/>
</dbReference>
<proteinExistence type="predicted"/>
<evidence type="ECO:0000313" key="4">
    <source>
        <dbReference type="Proteomes" id="UP001210925"/>
    </source>
</evidence>
<dbReference type="GO" id="GO:0016788">
    <property type="term" value="F:hydrolase activity, acting on ester bonds"/>
    <property type="evidence" value="ECO:0007669"/>
    <property type="project" value="InterPro"/>
</dbReference>
<dbReference type="Pfam" id="PF02037">
    <property type="entry name" value="SAP"/>
    <property type="match status" value="1"/>
</dbReference>
<dbReference type="Gene3D" id="3.30.420.10">
    <property type="entry name" value="Ribonuclease H-like superfamily/Ribonuclease H"/>
    <property type="match status" value="1"/>
</dbReference>
<comment type="caution">
    <text evidence="3">The sequence shown here is derived from an EMBL/GenBank/DDBJ whole genome shotgun (WGS) entry which is preliminary data.</text>
</comment>
<sequence>MLKHLSQLKKPELIRNCVQFGLPITGTRQVLIDNIVNACDQVVVPKDIIAMDIGTSNLGYIHLETSSKNIIDWKLIDPQFPKGFDIAAYSTILNKLIPKNNVQYVIEKQSYRLGTRIPYAILKTNAIEAILSGLFVNQVESIPPQMVSKYFELPKSDYKLKKKKSIELVASLIEKGELSVGKHALETFQLSKKKDDLSDCFLIAYAYYQWKLKLLNFRNRFNK</sequence>
<dbReference type="PANTHER" id="PTHR28072:SF1">
    <property type="entry name" value="CRUCIFORM CUTTING ENDONUCLEASE 1, MITOCHONDRIAL-RELATED"/>
    <property type="match status" value="1"/>
</dbReference>
<accession>A0AAD5Y655</accession>
<feature type="domain" description="SAP" evidence="2">
    <location>
        <begin position="5"/>
        <end position="37"/>
    </location>
</feature>
<name>A0AAD5Y655_9FUNG</name>
<evidence type="ECO:0000259" key="2">
    <source>
        <dbReference type="Pfam" id="PF02037"/>
    </source>
</evidence>
<keyword evidence="4" id="KW-1185">Reference proteome</keyword>
<dbReference type="EMBL" id="JADGKB010000004">
    <property type="protein sequence ID" value="KAJ3261703.1"/>
    <property type="molecule type" value="Genomic_DNA"/>
</dbReference>
<protein>
    <recommendedName>
        <fullName evidence="2">SAP domain-containing protein</fullName>
    </recommendedName>
</protein>
<dbReference type="GO" id="GO:0000287">
    <property type="term" value="F:magnesium ion binding"/>
    <property type="evidence" value="ECO:0007669"/>
    <property type="project" value="InterPro"/>
</dbReference>
<dbReference type="InterPro" id="IPR003034">
    <property type="entry name" value="SAP_dom"/>
</dbReference>
<organism evidence="3 4">
    <name type="scientific">Boothiomyces macroporosus</name>
    <dbReference type="NCBI Taxonomy" id="261099"/>
    <lineage>
        <taxon>Eukaryota</taxon>
        <taxon>Fungi</taxon>
        <taxon>Fungi incertae sedis</taxon>
        <taxon>Chytridiomycota</taxon>
        <taxon>Chytridiomycota incertae sedis</taxon>
        <taxon>Chytridiomycetes</taxon>
        <taxon>Rhizophydiales</taxon>
        <taxon>Terramycetaceae</taxon>
        <taxon>Boothiomyces</taxon>
    </lineage>
</organism>
<dbReference type="GO" id="GO:0006310">
    <property type="term" value="P:DNA recombination"/>
    <property type="evidence" value="ECO:0007669"/>
    <property type="project" value="InterPro"/>
</dbReference>
<dbReference type="InterPro" id="IPR006932">
    <property type="entry name" value="HJ-resolvase_A22"/>
</dbReference>
<reference evidence="3" key="1">
    <citation type="submission" date="2020-05" db="EMBL/GenBank/DDBJ databases">
        <title>Phylogenomic resolution of chytrid fungi.</title>
        <authorList>
            <person name="Stajich J.E."/>
            <person name="Amses K."/>
            <person name="Simmons R."/>
            <person name="Seto K."/>
            <person name="Myers J."/>
            <person name="Bonds A."/>
            <person name="Quandt C.A."/>
            <person name="Barry K."/>
            <person name="Liu P."/>
            <person name="Grigoriev I."/>
            <person name="Longcore J.E."/>
            <person name="James T.Y."/>
        </authorList>
    </citation>
    <scope>NUCLEOTIDE SEQUENCE</scope>
    <source>
        <strain evidence="3">PLAUS21</strain>
    </source>
</reference>
<gene>
    <name evidence="3" type="ORF">HK103_004654</name>
</gene>
<dbReference type="AlphaFoldDB" id="A0AAD5Y655"/>
<dbReference type="InterPro" id="IPR039197">
    <property type="entry name" value="Mrs1/Cce1"/>
</dbReference>
<dbReference type="Proteomes" id="UP001210925">
    <property type="component" value="Unassembled WGS sequence"/>
</dbReference>
<dbReference type="InterPro" id="IPR036397">
    <property type="entry name" value="RNaseH_sf"/>
</dbReference>
<dbReference type="SUPFAM" id="SSF53098">
    <property type="entry name" value="Ribonuclease H-like"/>
    <property type="match status" value="1"/>
</dbReference>
<dbReference type="InterPro" id="IPR012337">
    <property type="entry name" value="RNaseH-like_sf"/>
</dbReference>
<dbReference type="GO" id="GO:0005737">
    <property type="term" value="C:cytoplasm"/>
    <property type="evidence" value="ECO:0007669"/>
    <property type="project" value="UniProtKB-ARBA"/>
</dbReference>
<dbReference type="Pfam" id="PF04848">
    <property type="entry name" value="Pox_A22"/>
    <property type="match status" value="1"/>
</dbReference>
<evidence type="ECO:0000256" key="1">
    <source>
        <dbReference type="ARBA" id="ARBA00022801"/>
    </source>
</evidence>